<feature type="transmembrane region" description="Helical" evidence="1">
    <location>
        <begin position="118"/>
        <end position="141"/>
    </location>
</feature>
<dbReference type="InterPro" id="IPR003675">
    <property type="entry name" value="Rce1/LyrA-like_dom"/>
</dbReference>
<sequence length="338" mass="37767">MVSLVATALSPQIAGSSVSANVTLNSFPRSSLRAQAAFLNFLNFQSRASSRSLFRRLCSENNHGDEQFDVRPALGFFPFFFFFLRPTMERFRWNRVQQAFSVLPSSIPWDNEDVWSIFAAYFFILHVPLSFGGLSIVASILHEPDLDPLTMVVSLSTLQVIEYAGALTLLYYNAKRKSNLCSFFLGKSSLEERSWVTASAVGIGSLIGMMFLSSIVSDMLLGPKDVNNLILKDMLSKSPLSTMPPCFFLYCLITPLLEETVYRGFLLSSLASTKKWWQAIIFSSFIFSIGHFSGENFLQLFLVGCVLGSAYCWTGQLASCFTIHSMYNATILLITFLS</sequence>
<feature type="transmembrane region" description="Helical" evidence="1">
    <location>
        <begin position="276"/>
        <end position="294"/>
    </location>
</feature>
<reference evidence="3 4" key="1">
    <citation type="submission" date="2020-08" db="EMBL/GenBank/DDBJ databases">
        <title>Plant Genome Project.</title>
        <authorList>
            <person name="Zhang R.-G."/>
        </authorList>
    </citation>
    <scope>NUCLEOTIDE SEQUENCE [LARGE SCALE GENOMIC DNA]</scope>
    <source>
        <tissue evidence="3">Rhizome</tissue>
    </source>
</reference>
<dbReference type="PANTHER" id="PTHR43592">
    <property type="entry name" value="CAAX AMINO TERMINAL PROTEASE"/>
    <property type="match status" value="1"/>
</dbReference>
<organism evidence="3 4">
    <name type="scientific">Zingiber officinale</name>
    <name type="common">Ginger</name>
    <name type="synonym">Amomum zingiber</name>
    <dbReference type="NCBI Taxonomy" id="94328"/>
    <lineage>
        <taxon>Eukaryota</taxon>
        <taxon>Viridiplantae</taxon>
        <taxon>Streptophyta</taxon>
        <taxon>Embryophyta</taxon>
        <taxon>Tracheophyta</taxon>
        <taxon>Spermatophyta</taxon>
        <taxon>Magnoliopsida</taxon>
        <taxon>Liliopsida</taxon>
        <taxon>Zingiberales</taxon>
        <taxon>Zingiberaceae</taxon>
        <taxon>Zingiber</taxon>
    </lineage>
</organism>
<dbReference type="PANTHER" id="PTHR43592:SF4">
    <property type="entry name" value="CAAX AMINO TERMINAL PROTEASE FAMILY PROTEIN"/>
    <property type="match status" value="1"/>
</dbReference>
<dbReference type="Proteomes" id="UP000734854">
    <property type="component" value="Unassembled WGS sequence"/>
</dbReference>
<dbReference type="GO" id="GO:0080120">
    <property type="term" value="P:CAAX-box protein maturation"/>
    <property type="evidence" value="ECO:0007669"/>
    <property type="project" value="UniProtKB-ARBA"/>
</dbReference>
<dbReference type="Pfam" id="PF02517">
    <property type="entry name" value="Rce1-like"/>
    <property type="match status" value="1"/>
</dbReference>
<evidence type="ECO:0000259" key="2">
    <source>
        <dbReference type="Pfam" id="PF02517"/>
    </source>
</evidence>
<accession>A0A8J5L1R6</accession>
<keyword evidence="1" id="KW-0472">Membrane</keyword>
<dbReference type="EMBL" id="JACMSC010000011">
    <property type="protein sequence ID" value="KAG6501822.1"/>
    <property type="molecule type" value="Genomic_DNA"/>
</dbReference>
<keyword evidence="1" id="KW-0812">Transmembrane</keyword>
<evidence type="ECO:0000313" key="4">
    <source>
        <dbReference type="Proteomes" id="UP000734854"/>
    </source>
</evidence>
<dbReference type="AlphaFoldDB" id="A0A8J5L1R6"/>
<feature type="transmembrane region" description="Helical" evidence="1">
    <location>
        <begin position="195"/>
        <end position="216"/>
    </location>
</feature>
<gene>
    <name evidence="3" type="ORF">ZIOFF_041706</name>
</gene>
<dbReference type="GO" id="GO:0004175">
    <property type="term" value="F:endopeptidase activity"/>
    <property type="evidence" value="ECO:0007669"/>
    <property type="project" value="UniProtKB-ARBA"/>
</dbReference>
<evidence type="ECO:0000313" key="3">
    <source>
        <dbReference type="EMBL" id="KAG6501822.1"/>
    </source>
</evidence>
<evidence type="ECO:0000256" key="1">
    <source>
        <dbReference type="SAM" id="Phobius"/>
    </source>
</evidence>
<comment type="caution">
    <text evidence="3">The sequence shown here is derived from an EMBL/GenBank/DDBJ whole genome shotgun (WGS) entry which is preliminary data.</text>
</comment>
<proteinExistence type="predicted"/>
<protein>
    <recommendedName>
        <fullName evidence="2">CAAX prenyl protease 2/Lysostaphin resistance protein A-like domain-containing protein</fullName>
    </recommendedName>
</protein>
<feature type="transmembrane region" description="Helical" evidence="1">
    <location>
        <begin position="153"/>
        <end position="174"/>
    </location>
</feature>
<name>A0A8J5L1R6_ZINOF</name>
<keyword evidence="4" id="KW-1185">Reference proteome</keyword>
<keyword evidence="1" id="KW-1133">Transmembrane helix</keyword>
<feature type="transmembrane region" description="Helical" evidence="1">
    <location>
        <begin position="300"/>
        <end position="323"/>
    </location>
</feature>
<feature type="domain" description="CAAX prenyl protease 2/Lysostaphin resistance protein A-like" evidence="2">
    <location>
        <begin position="245"/>
        <end position="329"/>
    </location>
</feature>